<name>A0A4R3KD59_9FIRM</name>
<keyword evidence="3" id="KW-1185">Reference proteome</keyword>
<keyword evidence="1" id="KW-0472">Membrane</keyword>
<dbReference type="EMBL" id="SMAA01000003">
    <property type="protein sequence ID" value="TCS80970.1"/>
    <property type="molecule type" value="Genomic_DNA"/>
</dbReference>
<dbReference type="AlphaFoldDB" id="A0A4R3KD59"/>
<organism evidence="2 3">
    <name type="scientific">Pectinatus cerevisiiphilus</name>
    <dbReference type="NCBI Taxonomy" id="86956"/>
    <lineage>
        <taxon>Bacteria</taxon>
        <taxon>Bacillati</taxon>
        <taxon>Bacillota</taxon>
        <taxon>Negativicutes</taxon>
        <taxon>Selenomonadales</taxon>
        <taxon>Selenomonadaceae</taxon>
        <taxon>Pectinatus</taxon>
    </lineage>
</organism>
<dbReference type="PROSITE" id="PS51257">
    <property type="entry name" value="PROKAR_LIPOPROTEIN"/>
    <property type="match status" value="1"/>
</dbReference>
<dbReference type="Proteomes" id="UP000295188">
    <property type="component" value="Unassembled WGS sequence"/>
</dbReference>
<gene>
    <name evidence="2" type="ORF">EDC37_103140</name>
</gene>
<keyword evidence="1" id="KW-0812">Transmembrane</keyword>
<comment type="caution">
    <text evidence="2">The sequence shown here is derived from an EMBL/GenBank/DDBJ whole genome shotgun (WGS) entry which is preliminary data.</text>
</comment>
<keyword evidence="1" id="KW-1133">Transmembrane helix</keyword>
<reference evidence="2 3" key="1">
    <citation type="submission" date="2019-03" db="EMBL/GenBank/DDBJ databases">
        <title>Genomic Encyclopedia of Type Strains, Phase IV (KMG-IV): sequencing the most valuable type-strain genomes for metagenomic binning, comparative biology and taxonomic classification.</title>
        <authorList>
            <person name="Goeker M."/>
        </authorList>
    </citation>
    <scope>NUCLEOTIDE SEQUENCE [LARGE SCALE GENOMIC DNA]</scope>
    <source>
        <strain evidence="2 3">DSM 20467</strain>
    </source>
</reference>
<protein>
    <submittedName>
        <fullName evidence="2">Uncharacterized protein</fullName>
    </submittedName>
</protein>
<evidence type="ECO:0000313" key="2">
    <source>
        <dbReference type="EMBL" id="TCS80970.1"/>
    </source>
</evidence>
<feature type="transmembrane region" description="Helical" evidence="1">
    <location>
        <begin position="54"/>
        <end position="76"/>
    </location>
</feature>
<sequence>MDMMDVKIITMRTLKKRWLQMFILSISLGCISALSVMAAGTIKDLSDLLIFKRMCFMFIVITLLGFLILFVAFLLLRIWERKKKNISHVDITAGKESTVQNNNAGKADNIK</sequence>
<proteinExistence type="predicted"/>
<evidence type="ECO:0000313" key="3">
    <source>
        <dbReference type="Proteomes" id="UP000295188"/>
    </source>
</evidence>
<accession>A0A4R3KD59</accession>
<evidence type="ECO:0000256" key="1">
    <source>
        <dbReference type="SAM" id="Phobius"/>
    </source>
</evidence>